<dbReference type="CDD" id="cd06170">
    <property type="entry name" value="LuxR_C_like"/>
    <property type="match status" value="1"/>
</dbReference>
<dbReference type="Pfam" id="PF13191">
    <property type="entry name" value="AAA_16"/>
    <property type="match status" value="1"/>
</dbReference>
<dbReference type="Gene3D" id="1.10.10.10">
    <property type="entry name" value="Winged helix-like DNA-binding domain superfamily/Winged helix DNA-binding domain"/>
    <property type="match status" value="1"/>
</dbReference>
<organism evidence="4 5">
    <name type="scientific">Streptomyces spinosisporus</name>
    <dbReference type="NCBI Taxonomy" id="2927582"/>
    <lineage>
        <taxon>Bacteria</taxon>
        <taxon>Bacillati</taxon>
        <taxon>Actinomycetota</taxon>
        <taxon>Actinomycetes</taxon>
        <taxon>Kitasatosporales</taxon>
        <taxon>Streptomycetaceae</taxon>
        <taxon>Streptomyces</taxon>
    </lineage>
</organism>
<evidence type="ECO:0000256" key="2">
    <source>
        <dbReference type="ARBA" id="ARBA00022840"/>
    </source>
</evidence>
<name>A0ABS9XHL9_9ACTN</name>
<reference evidence="4" key="1">
    <citation type="submission" date="2022-03" db="EMBL/GenBank/DDBJ databases">
        <title>Streptomyces 7R015 and 7R016 isolated from Barleria lupulina in Thailand.</title>
        <authorList>
            <person name="Kanchanasin P."/>
            <person name="Phongsopitanun W."/>
            <person name="Tanasupawat S."/>
        </authorList>
    </citation>
    <scope>NUCLEOTIDE SEQUENCE</scope>
    <source>
        <strain evidence="4">7R016</strain>
    </source>
</reference>
<dbReference type="PANTHER" id="PTHR16305:SF35">
    <property type="entry name" value="TRANSCRIPTIONAL ACTIVATOR DOMAIN"/>
    <property type="match status" value="1"/>
</dbReference>
<sequence length="924" mass="98619">MTAREPGPYLRGRQAECEALDRHVAAVRAGYSAVLVLRGEAGIGKTALLEYVTGHAQGCRIVRAAGVESEMELAFGGLHQLCAPFMDHLHRLPEPQRAAIETAFGMSTGTPPDRFLVGLAVLSLLADVAQAEPLICLVDDAQWLDLVSAQILGFVARRLMAEQVGLVFAVREPEGEHALEGLPELVLAGLEESDARALLDSVIPGRFDEPIRSRILTEARGNPLALLELPRATSAAELAGGFASPGPRPVTRRLQQSFAWRVEELPAKTRRLLLLAAAEPVGDVSLLRRAAEALGLPPNAAAPALAAGLLELGTRVRFRHPLVRSAVYHAADVAERRQVHQALAEATDVQVDPDRRAWHLARAVPGPDETVAAELERCAGRAQARGGMAAAAAFLERAAELTPDLPRRSVRALAAARGKYLIGAFDAALELLHVAELSDLDDLERARASLLRGQITFGSRSAGATVPLLLTAAGQLGPLDVGAAREVYRDAFYAALTAGRLSSGPGVEDIARAVRSAPRPPRRGPTDLLLDGLAVATTDGYAAGAPMLRQALTAMRDEGVGRDEGLDWLPLACRMAHDVWDFDSWSELSANLVDLARTSGTLSVLPSALLLRLSNRVFAGDLSGADSLAVEAETIGEAIGSRYLAHYGALVIEPWKGQEAATRQAIDTITGDRALRGEGKVLTSTQWALAVLHNGLGRHEDAYVAAEQGCAHPQELGLAISSLVELVEAAARAGKQEAAAEAADRLVEMAEASGTEWALGTAAGARALVSEGEAAEKQYRAAIERLKGTRVRMMLARARLLYGEWLRRENRRVDARGELTAAHEMLSRMGAGAFADRARRELEATGETVRRRTSGTRETLTPQEAQIARLAAEGLTNLEIGAQLFLSPHTIEWHLRKVFAKLGVTSRRQLSTALAEGTSPATSA</sequence>
<dbReference type="SUPFAM" id="SSF46894">
    <property type="entry name" value="C-terminal effector domain of the bipartite response regulators"/>
    <property type="match status" value="1"/>
</dbReference>
<dbReference type="SUPFAM" id="SSF52540">
    <property type="entry name" value="P-loop containing nucleoside triphosphate hydrolases"/>
    <property type="match status" value="1"/>
</dbReference>
<dbReference type="InterPro" id="IPR036388">
    <property type="entry name" value="WH-like_DNA-bd_sf"/>
</dbReference>
<keyword evidence="1" id="KW-0547">Nucleotide-binding</keyword>
<dbReference type="Pfam" id="PF00196">
    <property type="entry name" value="GerE"/>
    <property type="match status" value="1"/>
</dbReference>
<dbReference type="InterPro" id="IPR016032">
    <property type="entry name" value="Sig_transdc_resp-reg_C-effctor"/>
</dbReference>
<dbReference type="EMBL" id="JALDAX010000006">
    <property type="protein sequence ID" value="MCI3241573.1"/>
    <property type="molecule type" value="Genomic_DNA"/>
</dbReference>
<dbReference type="InterPro" id="IPR041664">
    <property type="entry name" value="AAA_16"/>
</dbReference>
<dbReference type="RefSeq" id="WP_242710239.1">
    <property type="nucleotide sequence ID" value="NZ_JALDAX010000006.1"/>
</dbReference>
<keyword evidence="2" id="KW-0067">ATP-binding</keyword>
<dbReference type="InterPro" id="IPR000792">
    <property type="entry name" value="Tscrpt_reg_LuxR_C"/>
</dbReference>
<proteinExistence type="predicted"/>
<feature type="domain" description="HTH luxR-type" evidence="3">
    <location>
        <begin position="853"/>
        <end position="918"/>
    </location>
</feature>
<evidence type="ECO:0000313" key="4">
    <source>
        <dbReference type="EMBL" id="MCI3241573.1"/>
    </source>
</evidence>
<dbReference type="InterPro" id="IPR027417">
    <property type="entry name" value="P-loop_NTPase"/>
</dbReference>
<evidence type="ECO:0000259" key="3">
    <source>
        <dbReference type="PROSITE" id="PS50043"/>
    </source>
</evidence>
<evidence type="ECO:0000256" key="1">
    <source>
        <dbReference type="ARBA" id="ARBA00022741"/>
    </source>
</evidence>
<keyword evidence="5" id="KW-1185">Reference proteome</keyword>
<protein>
    <submittedName>
        <fullName evidence="4">LuxR C-terminal-related transcriptional regulator</fullName>
    </submittedName>
</protein>
<dbReference type="SMART" id="SM00421">
    <property type="entry name" value="HTH_LUXR"/>
    <property type="match status" value="1"/>
</dbReference>
<dbReference type="PANTHER" id="PTHR16305">
    <property type="entry name" value="TESTICULAR SOLUBLE ADENYLYL CYCLASE"/>
    <property type="match status" value="1"/>
</dbReference>
<dbReference type="Proteomes" id="UP001165270">
    <property type="component" value="Unassembled WGS sequence"/>
</dbReference>
<dbReference type="PRINTS" id="PR00038">
    <property type="entry name" value="HTHLUXR"/>
</dbReference>
<evidence type="ECO:0000313" key="5">
    <source>
        <dbReference type="Proteomes" id="UP001165270"/>
    </source>
</evidence>
<accession>A0ABS9XHL9</accession>
<comment type="caution">
    <text evidence="4">The sequence shown here is derived from an EMBL/GenBank/DDBJ whole genome shotgun (WGS) entry which is preliminary data.</text>
</comment>
<dbReference type="PROSITE" id="PS50043">
    <property type="entry name" value="HTH_LUXR_2"/>
    <property type="match status" value="1"/>
</dbReference>
<gene>
    <name evidence="4" type="ORF">MQN93_17790</name>
</gene>